<dbReference type="Pfam" id="PF00580">
    <property type="entry name" value="UvrD-helicase"/>
    <property type="match status" value="1"/>
</dbReference>
<keyword evidence="3 9" id="KW-0347">Helicase</keyword>
<feature type="binding site" evidence="9">
    <location>
        <begin position="10"/>
        <end position="17"/>
    </location>
    <ligand>
        <name>ATP</name>
        <dbReference type="ChEBI" id="CHEBI:30616"/>
    </ligand>
</feature>
<evidence type="ECO:0000256" key="9">
    <source>
        <dbReference type="PROSITE-ProRule" id="PRU00560"/>
    </source>
</evidence>
<dbReference type="Pfam" id="PF13361">
    <property type="entry name" value="UvrD_C"/>
    <property type="match status" value="1"/>
</dbReference>
<feature type="domain" description="UvrD-like helicase C-terminal" evidence="11">
    <location>
        <begin position="393"/>
        <end position="653"/>
    </location>
</feature>
<dbReference type="InterPro" id="IPR014017">
    <property type="entry name" value="DNA_helicase_UvrD-like_C"/>
</dbReference>
<evidence type="ECO:0000256" key="1">
    <source>
        <dbReference type="ARBA" id="ARBA00022741"/>
    </source>
</evidence>
<comment type="catalytic activity">
    <reaction evidence="6">
        <text>Couples ATP hydrolysis with the unwinding of duplex DNA by translocating in the 3'-5' direction.</text>
        <dbReference type="EC" id="5.6.2.4"/>
    </reaction>
</comment>
<evidence type="ECO:0000259" key="11">
    <source>
        <dbReference type="PROSITE" id="PS51217"/>
    </source>
</evidence>
<dbReference type="GO" id="GO:0005524">
    <property type="term" value="F:ATP binding"/>
    <property type="evidence" value="ECO:0007669"/>
    <property type="project" value="UniProtKB-UniRule"/>
</dbReference>
<proteinExistence type="predicted"/>
<evidence type="ECO:0000256" key="5">
    <source>
        <dbReference type="ARBA" id="ARBA00023235"/>
    </source>
</evidence>
<comment type="catalytic activity">
    <reaction evidence="8">
        <text>ATP + H2O = ADP + phosphate + H(+)</text>
        <dbReference type="Rhea" id="RHEA:13065"/>
        <dbReference type="ChEBI" id="CHEBI:15377"/>
        <dbReference type="ChEBI" id="CHEBI:15378"/>
        <dbReference type="ChEBI" id="CHEBI:30616"/>
        <dbReference type="ChEBI" id="CHEBI:43474"/>
        <dbReference type="ChEBI" id="CHEBI:456216"/>
        <dbReference type="EC" id="5.6.2.4"/>
    </reaction>
</comment>
<evidence type="ECO:0000256" key="2">
    <source>
        <dbReference type="ARBA" id="ARBA00022801"/>
    </source>
</evidence>
<dbReference type="GO" id="GO:0043138">
    <property type="term" value="F:3'-5' DNA helicase activity"/>
    <property type="evidence" value="ECO:0007669"/>
    <property type="project" value="UniProtKB-EC"/>
</dbReference>
<dbReference type="EC" id="5.6.2.4" evidence="7"/>
<evidence type="ECO:0000256" key="3">
    <source>
        <dbReference type="ARBA" id="ARBA00022806"/>
    </source>
</evidence>
<dbReference type="InterPro" id="IPR000212">
    <property type="entry name" value="DNA_helicase_UvrD/REP"/>
</dbReference>
<dbReference type="GO" id="GO:0003677">
    <property type="term" value="F:DNA binding"/>
    <property type="evidence" value="ECO:0007669"/>
    <property type="project" value="InterPro"/>
</dbReference>
<feature type="domain" description="UvrD-like helicase ATP-binding" evidence="10">
    <location>
        <begin position="1"/>
        <end position="355"/>
    </location>
</feature>
<keyword evidence="4 9" id="KW-0067">ATP-binding</keyword>
<dbReference type="AlphaFoldDB" id="A0A832GM11"/>
<protein>
    <recommendedName>
        <fullName evidence="7">DNA 3'-5' helicase</fullName>
        <ecNumber evidence="7">5.6.2.4</ecNumber>
    </recommendedName>
</protein>
<keyword evidence="2 9" id="KW-0378">Hydrolase</keyword>
<dbReference type="PANTHER" id="PTHR11070">
    <property type="entry name" value="UVRD / RECB / PCRA DNA HELICASE FAMILY MEMBER"/>
    <property type="match status" value="1"/>
</dbReference>
<evidence type="ECO:0000256" key="6">
    <source>
        <dbReference type="ARBA" id="ARBA00034617"/>
    </source>
</evidence>
<evidence type="ECO:0000259" key="10">
    <source>
        <dbReference type="PROSITE" id="PS51198"/>
    </source>
</evidence>
<dbReference type="GO" id="GO:0000725">
    <property type="term" value="P:recombinational repair"/>
    <property type="evidence" value="ECO:0007669"/>
    <property type="project" value="TreeGrafter"/>
</dbReference>
<accession>A0A832GM11</accession>
<dbReference type="GO" id="GO:0016787">
    <property type="term" value="F:hydrolase activity"/>
    <property type="evidence" value="ECO:0007669"/>
    <property type="project" value="UniProtKB-UniRule"/>
</dbReference>
<dbReference type="SUPFAM" id="SSF52540">
    <property type="entry name" value="P-loop containing nucleoside triphosphate hydrolases"/>
    <property type="match status" value="1"/>
</dbReference>
<name>A0A832GM11_9BACT</name>
<dbReference type="Gene3D" id="3.40.50.300">
    <property type="entry name" value="P-loop containing nucleotide triphosphate hydrolases"/>
    <property type="match status" value="3"/>
</dbReference>
<evidence type="ECO:0000256" key="4">
    <source>
        <dbReference type="ARBA" id="ARBA00022840"/>
    </source>
</evidence>
<dbReference type="InterPro" id="IPR027417">
    <property type="entry name" value="P-loop_NTPase"/>
</dbReference>
<evidence type="ECO:0000313" key="12">
    <source>
        <dbReference type="EMBL" id="HGV54491.1"/>
    </source>
</evidence>
<keyword evidence="1 9" id="KW-0547">Nucleotide-binding</keyword>
<dbReference type="EMBL" id="DSZU01000004">
    <property type="protein sequence ID" value="HGV54491.1"/>
    <property type="molecule type" value="Genomic_DNA"/>
</dbReference>
<keyword evidence="5" id="KW-0413">Isomerase</keyword>
<dbReference type="PROSITE" id="PS51198">
    <property type="entry name" value="UVRD_HELICASE_ATP_BIND"/>
    <property type="match status" value="1"/>
</dbReference>
<comment type="caution">
    <text evidence="12">The sequence shown here is derived from an EMBL/GenBank/DDBJ whole genome shotgun (WGS) entry which is preliminary data.</text>
</comment>
<evidence type="ECO:0000256" key="7">
    <source>
        <dbReference type="ARBA" id="ARBA00034808"/>
    </source>
</evidence>
<gene>
    <name evidence="12" type="ORF">ENT73_00190</name>
</gene>
<dbReference type="PROSITE" id="PS51217">
    <property type="entry name" value="UVRD_HELICASE_CTER"/>
    <property type="match status" value="1"/>
</dbReference>
<sequence length="774" mass="91111">MRPSIILYQASAGSGKTFQIALSYLSLLKESSSQSPSFKDILAITFTNKAVYEMKERIIKFLKQIALESEEGKRLSELTGITPKRAEEILEEIFLHYDYLEIKTIDSFLLKFFRGLAYELDLHPHFSIKEYIGKGELEKALIRLYLRSQNEPNIKKFFERFVDFLLSAEDKLRINMKGTILRNLEELLKMSTYEESLLLARSLLKEDIWEKEAVQSKDSLSLKRGNFYLYLLFLLKEELERVLFEEGAIYMGLWKEKLAQSLHRDFLPWIYLKLGKLRAFIIDEFQDTDRLQWLAIYPLVEDLISDGRIFITAGDPKQSIYRWKGGDPSLLRRLKEDLAPYDLVESSLKCNHRSCLRIVKFNNYFFEVLKNGTHKRPILQRLLFGRESDKVDEALLDIAEREFLELFENIEQESHKDLEGKVFIDWLVFNKEASQQEVQRVLWEHIAKILTDLKEKRELEGIAILCRENKQVTQLSSYLTSLGFSVQGSSFLKLKESPLVNYLTAFIRLLYDLDDEIALFTLLLGFFEEGNDILQGYLNFLGGADKAFTLRDYLQNYWEEFWEKKIKHPLEKGAYLNLYQFVRHIIDYFKVEERFPQEKPYLYKFLSLVLRFVSQGGDGDEFLENCEPILEEDIETSPEKSFIRVLNIHLAKGLEFEKVIVPLDFTPKSFRLNLGFLFTEEGVHKGKKEEFTPDLLRLYNFIKISHSLEVFNLLYVAFTRAIRYLYILVPHGLKRNFLAAEIFIRTFELLKEQGLDKNISHYFEERFLAPHNGR</sequence>
<dbReference type="GO" id="GO:0005829">
    <property type="term" value="C:cytosol"/>
    <property type="evidence" value="ECO:0007669"/>
    <property type="project" value="TreeGrafter"/>
</dbReference>
<dbReference type="PANTHER" id="PTHR11070:SF67">
    <property type="entry name" value="DNA 3'-5' HELICASE"/>
    <property type="match status" value="1"/>
</dbReference>
<evidence type="ECO:0000256" key="8">
    <source>
        <dbReference type="ARBA" id="ARBA00048988"/>
    </source>
</evidence>
<organism evidence="12">
    <name type="scientific">Caldimicrobium thiodismutans</name>
    <dbReference type="NCBI Taxonomy" id="1653476"/>
    <lineage>
        <taxon>Bacteria</taxon>
        <taxon>Pseudomonadati</taxon>
        <taxon>Thermodesulfobacteriota</taxon>
        <taxon>Thermodesulfobacteria</taxon>
        <taxon>Thermodesulfobacteriales</taxon>
        <taxon>Thermodesulfobacteriaceae</taxon>
        <taxon>Caldimicrobium</taxon>
    </lineage>
</organism>
<dbReference type="InterPro" id="IPR014016">
    <property type="entry name" value="UvrD-like_ATP-bd"/>
</dbReference>
<reference evidence="12" key="1">
    <citation type="journal article" date="2020" name="mSystems">
        <title>Genome- and Community-Level Interaction Insights into Carbon Utilization and Element Cycling Functions of Hydrothermarchaeota in Hydrothermal Sediment.</title>
        <authorList>
            <person name="Zhou Z."/>
            <person name="Liu Y."/>
            <person name="Xu W."/>
            <person name="Pan J."/>
            <person name="Luo Z.H."/>
            <person name="Li M."/>
        </authorList>
    </citation>
    <scope>NUCLEOTIDE SEQUENCE [LARGE SCALE GENOMIC DNA]</scope>
    <source>
        <strain evidence="12">SpSt-605</strain>
    </source>
</reference>